<proteinExistence type="predicted"/>
<protein>
    <submittedName>
        <fullName evidence="1">Uncharacterized protein</fullName>
    </submittedName>
</protein>
<gene>
    <name evidence="1" type="ORF">BJY28_002869</name>
</gene>
<evidence type="ECO:0000313" key="2">
    <source>
        <dbReference type="Proteomes" id="UP000592181"/>
    </source>
</evidence>
<comment type="caution">
    <text evidence="1">The sequence shown here is derived from an EMBL/GenBank/DDBJ whole genome shotgun (WGS) entry which is preliminary data.</text>
</comment>
<evidence type="ECO:0000313" key="1">
    <source>
        <dbReference type="EMBL" id="NYG38400.1"/>
    </source>
</evidence>
<dbReference type="Proteomes" id="UP000592181">
    <property type="component" value="Unassembled WGS sequence"/>
</dbReference>
<accession>A0A852XA60</accession>
<dbReference type="RefSeq" id="WP_179463602.1">
    <property type="nucleotide sequence ID" value="NZ_JACBZX010000001.1"/>
</dbReference>
<organism evidence="1 2">
    <name type="scientific">Janibacter alkaliphilus</name>
    <dbReference type="NCBI Taxonomy" id="1069963"/>
    <lineage>
        <taxon>Bacteria</taxon>
        <taxon>Bacillati</taxon>
        <taxon>Actinomycetota</taxon>
        <taxon>Actinomycetes</taxon>
        <taxon>Micrococcales</taxon>
        <taxon>Intrasporangiaceae</taxon>
        <taxon>Janibacter</taxon>
    </lineage>
</organism>
<name>A0A852XA60_9MICO</name>
<dbReference type="AlphaFoldDB" id="A0A852XA60"/>
<sequence length="70" mass="7826">MRTVTPAGTVKLVAHQALSDDGGESYEVLDRGAVWRWGRWDRTTTQRYTTTSSATAHAGGGWVIPYLRRF</sequence>
<keyword evidence="2" id="KW-1185">Reference proteome</keyword>
<reference evidence="1 2" key="1">
    <citation type="submission" date="2020-07" db="EMBL/GenBank/DDBJ databases">
        <title>Sequencing the genomes of 1000 actinobacteria strains.</title>
        <authorList>
            <person name="Klenk H.-P."/>
        </authorList>
    </citation>
    <scope>NUCLEOTIDE SEQUENCE [LARGE SCALE GENOMIC DNA]</scope>
    <source>
        <strain evidence="1 2">DSM 24723</strain>
    </source>
</reference>
<dbReference type="EMBL" id="JACBZX010000001">
    <property type="protein sequence ID" value="NYG38400.1"/>
    <property type="molecule type" value="Genomic_DNA"/>
</dbReference>